<protein>
    <submittedName>
        <fullName evidence="2">Uncharacterized protein</fullName>
    </submittedName>
</protein>
<evidence type="ECO:0000256" key="1">
    <source>
        <dbReference type="SAM" id="MobiDB-lite"/>
    </source>
</evidence>
<accession>A0A6J4TM51</accession>
<dbReference type="EMBL" id="CADCWC010000100">
    <property type="protein sequence ID" value="CAA9526141.1"/>
    <property type="molecule type" value="Genomic_DNA"/>
</dbReference>
<sequence>RPAGAWRCRRDHAHAGPVVHDDRRRAPARRGLGASVAGRVHPRVDGRPRDVGAPDDRVRRRRPACRRHRPARLRSLHERSRRPRRCRL</sequence>
<feature type="non-terminal residue" evidence="2">
    <location>
        <position position="1"/>
    </location>
</feature>
<evidence type="ECO:0000313" key="2">
    <source>
        <dbReference type="EMBL" id="CAA9526141.1"/>
    </source>
</evidence>
<proteinExistence type="predicted"/>
<dbReference type="AlphaFoldDB" id="A0A6J4TM51"/>
<feature type="compositionally biased region" description="Basic and acidic residues" evidence="1">
    <location>
        <begin position="42"/>
        <end position="58"/>
    </location>
</feature>
<feature type="non-terminal residue" evidence="2">
    <location>
        <position position="88"/>
    </location>
</feature>
<feature type="compositionally biased region" description="Basic residues" evidence="1">
    <location>
        <begin position="59"/>
        <end position="88"/>
    </location>
</feature>
<gene>
    <name evidence="2" type="ORF">AVDCRST_MAG79-528</name>
</gene>
<reference evidence="2" key="1">
    <citation type="submission" date="2020-02" db="EMBL/GenBank/DDBJ databases">
        <authorList>
            <person name="Meier V. D."/>
        </authorList>
    </citation>
    <scope>NUCLEOTIDE SEQUENCE</scope>
    <source>
        <strain evidence="2">AVDCRST_MAG79</strain>
    </source>
</reference>
<organism evidence="2">
    <name type="scientific">uncultured Thermoleophilia bacterium</name>
    <dbReference type="NCBI Taxonomy" id="1497501"/>
    <lineage>
        <taxon>Bacteria</taxon>
        <taxon>Bacillati</taxon>
        <taxon>Actinomycetota</taxon>
        <taxon>Thermoleophilia</taxon>
        <taxon>environmental samples</taxon>
    </lineage>
</organism>
<name>A0A6J4TM51_9ACTN</name>
<feature type="region of interest" description="Disordered" evidence="1">
    <location>
        <begin position="1"/>
        <end position="88"/>
    </location>
</feature>